<evidence type="ECO:0000256" key="5">
    <source>
        <dbReference type="ARBA" id="ARBA00022989"/>
    </source>
</evidence>
<dbReference type="SMART" id="SM00382">
    <property type="entry name" value="AAA"/>
    <property type="match status" value="1"/>
</dbReference>
<evidence type="ECO:0000256" key="7">
    <source>
        <dbReference type="SAM" id="Phobius"/>
    </source>
</evidence>
<evidence type="ECO:0000256" key="3">
    <source>
        <dbReference type="ARBA" id="ARBA00022741"/>
    </source>
</evidence>
<feature type="transmembrane region" description="Helical" evidence="7">
    <location>
        <begin position="57"/>
        <end position="77"/>
    </location>
</feature>
<protein>
    <submittedName>
        <fullName evidence="10">Type I secretion system permease/ATPase</fullName>
    </submittedName>
</protein>
<dbReference type="PANTHER" id="PTHR24221:SF248">
    <property type="entry name" value="ABC TRANSPORTER TRANSMEMBRANE REGION"/>
    <property type="match status" value="1"/>
</dbReference>
<evidence type="ECO:0000313" key="11">
    <source>
        <dbReference type="Proteomes" id="UP001597337"/>
    </source>
</evidence>
<dbReference type="EMBL" id="JBHUHX010000061">
    <property type="protein sequence ID" value="MFD2113965.1"/>
    <property type="molecule type" value="Genomic_DNA"/>
</dbReference>
<keyword evidence="4" id="KW-0067">ATP-binding</keyword>
<dbReference type="SUPFAM" id="SSF90123">
    <property type="entry name" value="ABC transporter transmembrane region"/>
    <property type="match status" value="1"/>
</dbReference>
<feature type="transmembrane region" description="Helical" evidence="7">
    <location>
        <begin position="154"/>
        <end position="172"/>
    </location>
</feature>
<dbReference type="InterPro" id="IPR010128">
    <property type="entry name" value="ATPase_T1SS_PrtD-like"/>
</dbReference>
<keyword evidence="11" id="KW-1185">Reference proteome</keyword>
<keyword evidence="6 7" id="KW-0472">Membrane</keyword>
<dbReference type="PROSITE" id="PS00211">
    <property type="entry name" value="ABC_TRANSPORTER_1"/>
    <property type="match status" value="1"/>
</dbReference>
<dbReference type="InterPro" id="IPR039421">
    <property type="entry name" value="Type_1_exporter"/>
</dbReference>
<sequence length="620" mass="68093">MKSDLEIEFNQLPKSLSAGFGAVGIFSFLIALGALVPAVYMLQVMDRVLNSRSEPTLYALTGLTLFIIFLIGVMMFARARLMARLANKFDDKIGPRIFELIFRIGLEQPAKTSLQPFEDLITIRNFLAGSTLIALMDAPFIPLFLIALYLIHPWIGITVLVFGVMNGILALINSSRTRKAIREAQQEGRKSRDFMLNSLRNADAVQSMGMIESLRLRWLHNHLGESAEQSRSSDISSIYSTASRSLSSMARIVTMAVAAYLILKLELSPGAMIASLILSGRALGPLQTLIASWPQMTESRLAYQRLRELLQQFPARERQIRLPEPEGEVRVEGVFAGPGHQRGTGDPPILRGISLIIKPGETLAILGPSGSGKTTLARIILGLWPTLSGRVRLDGADVRHWDPLQFGRYVGYLPQDVQLFPGSIADNIARFGRIRSEKVVTAAKLAGVHQVILNLGKGYLTEVGPGGLMLSAGQRQRIGLARALYDLPKLVVMDEPNSNLDEEGHAALMQAVDALKERGSSVIFISHRRSILSKADKVFVIHNGQSRFFGTRSEFYANFAGNNDPGADGVDLSGRPVLEQQTPLAALSSENIRVKLPNPEPIDDYDLGAALTQWRPIRVS</sequence>
<dbReference type="InterPro" id="IPR003439">
    <property type="entry name" value="ABC_transporter-like_ATP-bd"/>
</dbReference>
<dbReference type="InterPro" id="IPR027417">
    <property type="entry name" value="P-loop_NTPase"/>
</dbReference>
<dbReference type="InterPro" id="IPR036640">
    <property type="entry name" value="ABC1_TM_sf"/>
</dbReference>
<dbReference type="PROSITE" id="PS50893">
    <property type="entry name" value="ABC_TRANSPORTER_2"/>
    <property type="match status" value="1"/>
</dbReference>
<dbReference type="InterPro" id="IPR017871">
    <property type="entry name" value="ABC_transporter-like_CS"/>
</dbReference>
<accession>A0ABW4YE37</accession>
<evidence type="ECO:0000256" key="6">
    <source>
        <dbReference type="ARBA" id="ARBA00023136"/>
    </source>
</evidence>
<name>A0ABW4YE37_9GAMM</name>
<comment type="caution">
    <text evidence="10">The sequence shown here is derived from an EMBL/GenBank/DDBJ whole genome shotgun (WGS) entry which is preliminary data.</text>
</comment>
<evidence type="ECO:0000259" key="9">
    <source>
        <dbReference type="PROSITE" id="PS50929"/>
    </source>
</evidence>
<dbReference type="SUPFAM" id="SSF52540">
    <property type="entry name" value="P-loop containing nucleoside triphosphate hydrolases"/>
    <property type="match status" value="1"/>
</dbReference>
<dbReference type="Gene3D" id="1.20.1560.10">
    <property type="entry name" value="ABC transporter type 1, transmembrane domain"/>
    <property type="match status" value="1"/>
</dbReference>
<dbReference type="InterPro" id="IPR011527">
    <property type="entry name" value="ABC1_TM_dom"/>
</dbReference>
<feature type="transmembrane region" description="Helical" evidence="7">
    <location>
        <begin position="126"/>
        <end position="148"/>
    </location>
</feature>
<evidence type="ECO:0000256" key="1">
    <source>
        <dbReference type="ARBA" id="ARBA00004651"/>
    </source>
</evidence>
<gene>
    <name evidence="10" type="ORF">ACFSJC_19120</name>
</gene>
<dbReference type="PROSITE" id="PS50929">
    <property type="entry name" value="ABC_TM1F"/>
    <property type="match status" value="1"/>
</dbReference>
<comment type="subcellular location">
    <subcellularLocation>
        <location evidence="1">Cell membrane</location>
        <topology evidence="1">Multi-pass membrane protein</topology>
    </subcellularLocation>
</comment>
<dbReference type="Gene3D" id="3.40.50.300">
    <property type="entry name" value="P-loop containing nucleotide triphosphate hydrolases"/>
    <property type="match status" value="1"/>
</dbReference>
<evidence type="ECO:0000259" key="8">
    <source>
        <dbReference type="PROSITE" id="PS50893"/>
    </source>
</evidence>
<dbReference type="Pfam" id="PF00664">
    <property type="entry name" value="ABC_membrane"/>
    <property type="match status" value="1"/>
</dbReference>
<proteinExistence type="predicted"/>
<dbReference type="NCBIfam" id="TIGR01842">
    <property type="entry name" value="type_I_sec_PrtD"/>
    <property type="match status" value="1"/>
</dbReference>
<reference evidence="11" key="1">
    <citation type="journal article" date="2019" name="Int. J. Syst. Evol. Microbiol.">
        <title>The Global Catalogue of Microorganisms (GCM) 10K type strain sequencing project: providing services to taxonomists for standard genome sequencing and annotation.</title>
        <authorList>
            <consortium name="The Broad Institute Genomics Platform"/>
            <consortium name="The Broad Institute Genome Sequencing Center for Infectious Disease"/>
            <person name="Wu L."/>
            <person name="Ma J."/>
        </authorList>
    </citation>
    <scope>NUCLEOTIDE SEQUENCE [LARGE SCALE GENOMIC DNA]</scope>
    <source>
        <strain evidence="11">KACC 12597</strain>
    </source>
</reference>
<feature type="transmembrane region" description="Helical" evidence="7">
    <location>
        <begin position="20"/>
        <end position="45"/>
    </location>
</feature>
<evidence type="ECO:0000313" key="10">
    <source>
        <dbReference type="EMBL" id="MFD2113965.1"/>
    </source>
</evidence>
<feature type="transmembrane region" description="Helical" evidence="7">
    <location>
        <begin position="252"/>
        <end position="278"/>
    </location>
</feature>
<dbReference type="RefSeq" id="WP_386028797.1">
    <property type="nucleotide sequence ID" value="NZ_JBHUHX010000061.1"/>
</dbReference>
<dbReference type="InterPro" id="IPR003593">
    <property type="entry name" value="AAA+_ATPase"/>
</dbReference>
<organism evidence="10 11">
    <name type="scientific">Thiorhodococcus fuscus</name>
    <dbReference type="NCBI Taxonomy" id="527200"/>
    <lineage>
        <taxon>Bacteria</taxon>
        <taxon>Pseudomonadati</taxon>
        <taxon>Pseudomonadota</taxon>
        <taxon>Gammaproteobacteria</taxon>
        <taxon>Chromatiales</taxon>
        <taxon>Chromatiaceae</taxon>
        <taxon>Thiorhodococcus</taxon>
    </lineage>
</organism>
<feature type="domain" description="ABC transmembrane type-1" evidence="9">
    <location>
        <begin position="22"/>
        <end position="298"/>
    </location>
</feature>
<keyword evidence="3" id="KW-0547">Nucleotide-binding</keyword>
<evidence type="ECO:0000256" key="4">
    <source>
        <dbReference type="ARBA" id="ARBA00022840"/>
    </source>
</evidence>
<dbReference type="PANTHER" id="PTHR24221">
    <property type="entry name" value="ATP-BINDING CASSETTE SUB-FAMILY B"/>
    <property type="match status" value="1"/>
</dbReference>
<keyword evidence="5 7" id="KW-1133">Transmembrane helix</keyword>
<evidence type="ECO:0000256" key="2">
    <source>
        <dbReference type="ARBA" id="ARBA00022692"/>
    </source>
</evidence>
<keyword evidence="2 7" id="KW-0812">Transmembrane</keyword>
<dbReference type="Pfam" id="PF00005">
    <property type="entry name" value="ABC_tran"/>
    <property type="match status" value="1"/>
</dbReference>
<dbReference type="Proteomes" id="UP001597337">
    <property type="component" value="Unassembled WGS sequence"/>
</dbReference>
<feature type="domain" description="ABC transporter" evidence="8">
    <location>
        <begin position="329"/>
        <end position="568"/>
    </location>
</feature>